<evidence type="ECO:0000256" key="6">
    <source>
        <dbReference type="ARBA" id="ARBA00022989"/>
    </source>
</evidence>
<dbReference type="PANTHER" id="PTHR43773">
    <property type="entry name" value="MAGNESIUM TRANSPORTER MGTE"/>
    <property type="match status" value="1"/>
</dbReference>
<dbReference type="Gene3D" id="1.25.60.10">
    <property type="entry name" value="MgtE N-terminal domain-like"/>
    <property type="match status" value="2"/>
</dbReference>
<feature type="transmembrane region" description="Helical" evidence="9">
    <location>
        <begin position="379"/>
        <end position="400"/>
    </location>
</feature>
<dbReference type="Pfam" id="PF01769">
    <property type="entry name" value="MgtE"/>
    <property type="match status" value="1"/>
</dbReference>
<dbReference type="RefSeq" id="WP_092285898.1">
    <property type="nucleotide sequence ID" value="NZ_LT629763.1"/>
</dbReference>
<dbReference type="Gene3D" id="1.10.357.20">
    <property type="entry name" value="SLC41 divalent cation transporters, integral membrane domain"/>
    <property type="match status" value="1"/>
</dbReference>
<dbReference type="SUPFAM" id="SSF158791">
    <property type="entry name" value="MgtE N-terminal domain-like"/>
    <property type="match status" value="2"/>
</dbReference>
<dbReference type="SUPFAM" id="SSF54631">
    <property type="entry name" value="CBS-domain pair"/>
    <property type="match status" value="1"/>
</dbReference>
<evidence type="ECO:0000256" key="8">
    <source>
        <dbReference type="PROSITE-ProRule" id="PRU00703"/>
    </source>
</evidence>
<dbReference type="CDD" id="cd04606">
    <property type="entry name" value="CBS_pair_Mg_transporter"/>
    <property type="match status" value="1"/>
</dbReference>
<dbReference type="InterPro" id="IPR038076">
    <property type="entry name" value="MgtE_N_sf"/>
</dbReference>
<dbReference type="OrthoDB" id="9790355at2"/>
<dbReference type="GO" id="GO:0015095">
    <property type="term" value="F:magnesium ion transmembrane transporter activity"/>
    <property type="evidence" value="ECO:0007669"/>
    <property type="project" value="UniProtKB-UniRule"/>
</dbReference>
<keyword evidence="9" id="KW-0479">Metal-binding</keyword>
<evidence type="ECO:0000256" key="3">
    <source>
        <dbReference type="ARBA" id="ARBA00022448"/>
    </source>
</evidence>
<evidence type="ECO:0000256" key="4">
    <source>
        <dbReference type="ARBA" id="ARBA00022692"/>
    </source>
</evidence>
<evidence type="ECO:0000256" key="1">
    <source>
        <dbReference type="ARBA" id="ARBA00004141"/>
    </source>
</evidence>
<reference evidence="12" key="1">
    <citation type="submission" date="2016-10" db="EMBL/GenBank/DDBJ databases">
        <authorList>
            <person name="Varghese N."/>
            <person name="Submissions S."/>
        </authorList>
    </citation>
    <scope>NUCLEOTIDE SEQUENCE [LARGE SCALE GENOMIC DNA]</scope>
    <source>
        <strain evidence="12">JCM 14963</strain>
    </source>
</reference>
<comment type="function">
    <text evidence="9">Acts as a magnesium transporter.</text>
</comment>
<proteinExistence type="inferred from homology"/>
<gene>
    <name evidence="11" type="ORF">SAMN05216271_1826</name>
</gene>
<dbReference type="InterPro" id="IPR036739">
    <property type="entry name" value="SLC41_membr_dom_sf"/>
</dbReference>
<feature type="transmembrane region" description="Helical" evidence="9">
    <location>
        <begin position="480"/>
        <end position="506"/>
    </location>
</feature>
<dbReference type="Proteomes" id="UP000243413">
    <property type="component" value="Chromosome I"/>
</dbReference>
<dbReference type="SUPFAM" id="SSF161093">
    <property type="entry name" value="MgtE membrane domain-like"/>
    <property type="match status" value="1"/>
</dbReference>
<evidence type="ECO:0000259" key="10">
    <source>
        <dbReference type="PROSITE" id="PS51371"/>
    </source>
</evidence>
<accession>A0A1H1RV05</accession>
<comment type="subcellular location">
    <subcellularLocation>
        <location evidence="9">Cell membrane</location>
        <topology evidence="9">Multi-pass membrane protein</topology>
    </subcellularLocation>
    <subcellularLocation>
        <location evidence="1">Membrane</location>
        <topology evidence="1">Multi-pass membrane protein</topology>
    </subcellularLocation>
</comment>
<name>A0A1H1RV05_9GAMM</name>
<keyword evidence="5 9" id="KW-0460">Magnesium</keyword>
<evidence type="ECO:0000256" key="2">
    <source>
        <dbReference type="ARBA" id="ARBA00009749"/>
    </source>
</evidence>
<evidence type="ECO:0000313" key="11">
    <source>
        <dbReference type="EMBL" id="SDS39463.1"/>
    </source>
</evidence>
<dbReference type="STRING" id="472181.SAMN05216271_1826"/>
<sequence>MSEADSHAIHTELDAIAEALAKGKRKRVRKLLRAMHPGKVASVLEALDPEQRQAAWQQVDDNTEEQVLRHLDGLMATALQRDPQDDDLADDLDEDDEHGATTQIARVRDALEAGKFKRVGKAFKQMHPAKAAGLLEALPPDERSSVWDMLDAERAGKILVHLHEEVRARLALEMDEEELAAAAQKLDLDDLVDLIQDLPAGNGRHLLQAMDVRKRQQLLSMLSYPEDSAGGLMNTDHLSVRADVRVGSVLRYLRLLEDLPDHTDKVMVVDRKNRYQGVLRLSRLVTSPPEAQVGEVMDGEFKAIDVSLSSSEVARRFEDLDILSAAVVDDNDVLLGRITVDDVMDIIREDSERAMMNMAGLNDEADMFAPVLTSARRRAVWLGINLVTAFLAAWVIGLFQGTLEQIVALAVLMPIVASMGGIAGSQTLTLVIRGLALGQVEGGNARLLLGKELGIGFLNGLLWAAVVAALAILWFKSWQIGAIIAAAILLNLLCAALSGLLIPLLLRKLGIDPALAGSVILTTVTDVIGFLAFLGLATLFLL</sequence>
<keyword evidence="3 9" id="KW-0813">Transport</keyword>
<keyword evidence="4 9" id="KW-0812">Transmembrane</keyword>
<feature type="domain" description="CBS" evidence="10">
    <location>
        <begin position="297"/>
        <end position="355"/>
    </location>
</feature>
<dbReference type="Pfam" id="PF00571">
    <property type="entry name" value="CBS"/>
    <property type="match status" value="1"/>
</dbReference>
<dbReference type="InterPro" id="IPR000644">
    <property type="entry name" value="CBS_dom"/>
</dbReference>
<dbReference type="GO" id="GO:0046872">
    <property type="term" value="F:metal ion binding"/>
    <property type="evidence" value="ECO:0007669"/>
    <property type="project" value="UniProtKB-KW"/>
</dbReference>
<keyword evidence="7 9" id="KW-0472">Membrane</keyword>
<evidence type="ECO:0000256" key="5">
    <source>
        <dbReference type="ARBA" id="ARBA00022842"/>
    </source>
</evidence>
<evidence type="ECO:0000313" key="12">
    <source>
        <dbReference type="Proteomes" id="UP000243413"/>
    </source>
</evidence>
<dbReference type="InterPro" id="IPR006669">
    <property type="entry name" value="MgtE_transporter"/>
</dbReference>
<dbReference type="PROSITE" id="PS51371">
    <property type="entry name" value="CBS"/>
    <property type="match status" value="1"/>
</dbReference>
<dbReference type="GO" id="GO:0005886">
    <property type="term" value="C:plasma membrane"/>
    <property type="evidence" value="ECO:0007669"/>
    <property type="project" value="UniProtKB-SubCell"/>
</dbReference>
<keyword evidence="6 9" id="KW-1133">Transmembrane helix</keyword>
<evidence type="ECO:0000256" key="9">
    <source>
        <dbReference type="RuleBase" id="RU362011"/>
    </source>
</evidence>
<dbReference type="InterPro" id="IPR006668">
    <property type="entry name" value="Mg_transptr_MgtE_intracell_dom"/>
</dbReference>
<keyword evidence="8" id="KW-0129">CBS domain</keyword>
<dbReference type="InterPro" id="IPR006667">
    <property type="entry name" value="SLC41_membr_dom"/>
</dbReference>
<dbReference type="NCBIfam" id="TIGR00400">
    <property type="entry name" value="mgtE"/>
    <property type="match status" value="1"/>
</dbReference>
<dbReference type="InterPro" id="IPR046342">
    <property type="entry name" value="CBS_dom_sf"/>
</dbReference>
<dbReference type="SMART" id="SM00924">
    <property type="entry name" value="MgtE_N"/>
    <property type="match status" value="1"/>
</dbReference>
<dbReference type="EMBL" id="LT629763">
    <property type="protein sequence ID" value="SDS39463.1"/>
    <property type="molecule type" value="Genomic_DNA"/>
</dbReference>
<dbReference type="PANTHER" id="PTHR43773:SF1">
    <property type="entry name" value="MAGNESIUM TRANSPORTER MGTE"/>
    <property type="match status" value="1"/>
</dbReference>
<dbReference type="Pfam" id="PF03448">
    <property type="entry name" value="MgtE_N"/>
    <property type="match status" value="1"/>
</dbReference>
<feature type="transmembrane region" description="Helical" evidence="9">
    <location>
        <begin position="518"/>
        <end position="541"/>
    </location>
</feature>
<protein>
    <recommendedName>
        <fullName evidence="9">Magnesium transporter MgtE</fullName>
    </recommendedName>
</protein>
<feature type="transmembrane region" description="Helical" evidence="9">
    <location>
        <begin position="406"/>
        <end position="432"/>
    </location>
</feature>
<organism evidence="11 12">
    <name type="scientific">Halopseudomonas sabulinigri</name>
    <dbReference type="NCBI Taxonomy" id="472181"/>
    <lineage>
        <taxon>Bacteria</taxon>
        <taxon>Pseudomonadati</taxon>
        <taxon>Pseudomonadota</taxon>
        <taxon>Gammaproteobacteria</taxon>
        <taxon>Pseudomonadales</taxon>
        <taxon>Pseudomonadaceae</taxon>
        <taxon>Halopseudomonas</taxon>
    </lineage>
</organism>
<dbReference type="Gene3D" id="3.10.580.10">
    <property type="entry name" value="CBS-domain"/>
    <property type="match status" value="1"/>
</dbReference>
<evidence type="ECO:0000256" key="7">
    <source>
        <dbReference type="ARBA" id="ARBA00023136"/>
    </source>
</evidence>
<comment type="similarity">
    <text evidence="2 9">Belongs to the SLC41A transporter family.</text>
</comment>
<comment type="subunit">
    <text evidence="9">Homodimer.</text>
</comment>
<dbReference type="AlphaFoldDB" id="A0A1H1RV05"/>
<feature type="transmembrane region" description="Helical" evidence="9">
    <location>
        <begin position="453"/>
        <end position="474"/>
    </location>
</feature>
<keyword evidence="9" id="KW-1003">Cell membrane</keyword>